<dbReference type="EMBL" id="JAYFSJ010000002">
    <property type="protein sequence ID" value="MEN7429672.1"/>
    <property type="molecule type" value="Genomic_DNA"/>
</dbReference>
<organism evidence="1 2">
    <name type="scientific">Chromobacterium indicum</name>
    <dbReference type="NCBI Taxonomy" id="3110228"/>
    <lineage>
        <taxon>Bacteria</taxon>
        <taxon>Pseudomonadati</taxon>
        <taxon>Pseudomonadota</taxon>
        <taxon>Betaproteobacteria</taxon>
        <taxon>Neisseriales</taxon>
        <taxon>Chromobacteriaceae</taxon>
        <taxon>Chromobacterium</taxon>
    </lineage>
</organism>
<protein>
    <recommendedName>
        <fullName evidence="3">HTH cro/C1-type domain-containing protein</fullName>
    </recommendedName>
</protein>
<dbReference type="RefSeq" id="WP_346787622.1">
    <property type="nucleotide sequence ID" value="NZ_JAYFSJ010000002.1"/>
</dbReference>
<proteinExistence type="predicted"/>
<evidence type="ECO:0008006" key="3">
    <source>
        <dbReference type="Google" id="ProtNLM"/>
    </source>
</evidence>
<comment type="caution">
    <text evidence="1">The sequence shown here is derived from an EMBL/GenBank/DDBJ whole genome shotgun (WGS) entry which is preliminary data.</text>
</comment>
<keyword evidence="2" id="KW-1185">Reference proteome</keyword>
<evidence type="ECO:0000313" key="2">
    <source>
        <dbReference type="Proteomes" id="UP001405405"/>
    </source>
</evidence>
<gene>
    <name evidence="1" type="ORF">VA599_02875</name>
</gene>
<reference evidence="1 2" key="1">
    <citation type="submission" date="2023-12" db="EMBL/GenBank/DDBJ databases">
        <title>Chromobacterium sp. strain TRC.1.1.SA producing antimicrobial pigment.</title>
        <authorList>
            <person name="Verma N."/>
            <person name="Choksket S."/>
            <person name="Pinnaka A.K."/>
            <person name="Korpole S."/>
        </authorList>
    </citation>
    <scope>NUCLEOTIDE SEQUENCE [LARGE SCALE GENOMIC DNA]</scope>
    <source>
        <strain evidence="1 2">TRC1.1.SA</strain>
    </source>
</reference>
<dbReference type="Proteomes" id="UP001405405">
    <property type="component" value="Unassembled WGS sequence"/>
</dbReference>
<accession>A0ABV0CI71</accession>
<name>A0ABV0CI71_9NEIS</name>
<sequence>MDIVSIRRQNLTTLAGHYPSRQALAQALDREESQVSRYLRGRCNIGNKFARHVEKQLNLAAGWMDTTHHTPTPLNPEPLRDSLEQFIRSSPSPALAATIASLLNLLSEN</sequence>
<evidence type="ECO:0000313" key="1">
    <source>
        <dbReference type="EMBL" id="MEN7429672.1"/>
    </source>
</evidence>